<keyword evidence="7" id="KW-0862">Zinc</keyword>
<name>A0A7R8V4F4_HERIL</name>
<dbReference type="OrthoDB" id="258495at2759"/>
<gene>
    <name evidence="11" type="ORF">HERILL_LOCUS15009</name>
</gene>
<evidence type="ECO:0000259" key="10">
    <source>
        <dbReference type="PROSITE" id="PS50188"/>
    </source>
</evidence>
<dbReference type="InterPro" id="IPR001841">
    <property type="entry name" value="Znf_RING"/>
</dbReference>
<dbReference type="Pfam" id="PF00622">
    <property type="entry name" value="SPRY"/>
    <property type="match status" value="1"/>
</dbReference>
<dbReference type="InterPro" id="IPR057987">
    <property type="entry name" value="TPR_RNF123/RKP"/>
</dbReference>
<keyword evidence="12" id="KW-1185">Reference proteome</keyword>
<sequence length="1294" mass="146070">MSAKMDAAKIFTKVFREPIIENMRETESAEDYLIESIGRMNIWLEDKINGVNDGRPDQRQEHRVGPERVLLDVDRDITIKISKDKLCVQSHATFCTIKANVAVYNGKWMYEVQLRSKGVMQIGWCSNKCEFSTDTGVGDTKNSYGYDGSKQQIWHVYTTKYGESWQSGDIIGVCIDMEQSKIEFYKNGVSMGVAFSGFERGPGLVLYPAISLAYNESLVANFGNVPFQYPISGYQPLQMKPETQLDTTELLMGYLVNLSGIMSRQKTRQDKKENKGAKKSMYALIAAALIEKLSDHLLSPYVIADKFFHYVKNLCVLRSEADKDAVILPGSPESTLGTLLTLLWVHLDDSEMKFILKTFLNMLQNMFRQTSKDLEYEQQRRVIVVLTCLCNHPQTRKFYIDNKFFKDNCLPMLLYLKPPEYTQMISLLPDDSVWVKGVGGSKEKYSAACDKLNTSVKMLYNLQKNLLSVILNNDDGSTNEGSSRKIFLSRLRKYVMENSLEHRAFFLLQGNFTPPTESPVALSFLCILVDIAKSLFEKEISEEIAAVDPVYFVDGSFRYYHFDRIGGVLSHLRKIYRTEIVAQLGEDHDALYNIETTDLIRADNSDVYSAMFLISGNLNTFSIAGRAHGFGMERRQETRTLPITPGNSNSGRSLSELLDLAIIYYYSVGHKYVVKIAAIRDEIASLNDILSETTVHQQNVEKDLKNAVPGATLETLRTLNTKLVQRCDVFKKRLIELGRKQAWYRSVALGDYRRSLLIWLLDTVLATLKRSSLQGVLFAFLPEIYLNVLPILLDTVLDFSRHELVIQNDLSDSQHVIQEAAEFLALHSADPRVILAACKDSLLQALGSLTCHQAGIKALERSSNASQLSLVRALLRPYENRAWGQSNWLLLRFWLGDGFAYKEARPPCVWQGGNTVLSLGLHRSRAKNETHTGLLHHIAPAYPSKHFQQVVGKLLLENEPFSTLFLNSVLSQLNWAFSEFILLLQEIQNTSNRQEADIIFEPRQLKICSMCFELTVSLMRSLEMVISVAPNVFQDSSRQNSDLILNRVCQLVSQVLSRVTVPPGCFQYVIDLCLPDLSSVTHFAIVTAALGILLALLQPEMESEVTPVKVSRVTRSLLTDPSFQIANIEFALGEVKTPILTQKEVPRGNFDPKMRAHIDPLTNDVRVAVPSTSKRIRADPPIIKFSLRDYPDHVQGKEIKDVEKLVEMLLLKQSLLSDITLPSEDSLCPICCAKPVSVVFSPCKHQSCSNCILQHLMNSKVCFYCKSMIKDVTSFDGSVIFKNANYIASPEITE</sequence>
<dbReference type="SUPFAM" id="SSF49899">
    <property type="entry name" value="Concanavalin A-like lectins/glucanases"/>
    <property type="match status" value="1"/>
</dbReference>
<dbReference type="InterPro" id="IPR045129">
    <property type="entry name" value="RNF123/RKP/RSPRY1"/>
</dbReference>
<dbReference type="FunCoup" id="A0A7R8V4F4">
    <property type="interactions" value="622"/>
</dbReference>
<dbReference type="FunFam" id="3.30.40.10:FF:000133">
    <property type="entry name" value="E3 ubiquitin-protein ligase RNF123"/>
    <property type="match status" value="1"/>
</dbReference>
<dbReference type="InterPro" id="IPR003877">
    <property type="entry name" value="SPRY_dom"/>
</dbReference>
<dbReference type="Proteomes" id="UP000594454">
    <property type="component" value="Chromosome 6"/>
</dbReference>
<evidence type="ECO:0000313" key="11">
    <source>
        <dbReference type="EMBL" id="CAD7092671.1"/>
    </source>
</evidence>
<reference evidence="11 12" key="1">
    <citation type="submission" date="2020-11" db="EMBL/GenBank/DDBJ databases">
        <authorList>
            <person name="Wallbank WR R."/>
            <person name="Pardo Diaz C."/>
            <person name="Kozak K."/>
            <person name="Martin S."/>
            <person name="Jiggins C."/>
            <person name="Moest M."/>
            <person name="Warren A I."/>
            <person name="Generalovic N T."/>
            <person name="Byers J.R.P. K."/>
            <person name="Montejo-Kovacevich G."/>
            <person name="Yen C E."/>
        </authorList>
    </citation>
    <scope>NUCLEOTIDE SEQUENCE [LARGE SCALE GENOMIC DNA]</scope>
</reference>
<comment type="catalytic activity">
    <reaction evidence="1">
        <text>S-ubiquitinyl-[E2 ubiquitin-conjugating enzyme]-L-cysteine + [acceptor protein]-L-lysine = [E2 ubiquitin-conjugating enzyme]-L-cysteine + N(6)-ubiquitinyl-[acceptor protein]-L-lysine.</text>
        <dbReference type="EC" id="2.3.2.27"/>
    </reaction>
</comment>
<evidence type="ECO:0000256" key="4">
    <source>
        <dbReference type="ARBA" id="ARBA00022723"/>
    </source>
</evidence>
<dbReference type="SMART" id="SM00449">
    <property type="entry name" value="SPRY"/>
    <property type="match status" value="1"/>
</dbReference>
<accession>A0A7R8V4F4</accession>
<dbReference type="Gene3D" id="2.60.120.920">
    <property type="match status" value="1"/>
</dbReference>
<evidence type="ECO:0000259" key="9">
    <source>
        <dbReference type="PROSITE" id="PS50089"/>
    </source>
</evidence>
<proteinExistence type="predicted"/>
<dbReference type="GO" id="GO:0016567">
    <property type="term" value="P:protein ubiquitination"/>
    <property type="evidence" value="ECO:0007669"/>
    <property type="project" value="UniProtKB-ARBA"/>
</dbReference>
<evidence type="ECO:0000256" key="8">
    <source>
        <dbReference type="PROSITE-ProRule" id="PRU00175"/>
    </source>
</evidence>
<keyword evidence="3" id="KW-0808">Transferase</keyword>
<feature type="domain" description="RING-type" evidence="9">
    <location>
        <begin position="1228"/>
        <end position="1266"/>
    </location>
</feature>
<dbReference type="EMBL" id="LR899014">
    <property type="protein sequence ID" value="CAD7092671.1"/>
    <property type="molecule type" value="Genomic_DNA"/>
</dbReference>
<dbReference type="Pfam" id="PF25576">
    <property type="entry name" value="TPR_RNF123"/>
    <property type="match status" value="1"/>
</dbReference>
<dbReference type="GO" id="GO:0051603">
    <property type="term" value="P:proteolysis involved in protein catabolic process"/>
    <property type="evidence" value="ECO:0007669"/>
    <property type="project" value="TreeGrafter"/>
</dbReference>
<organism evidence="11 12">
    <name type="scientific">Hermetia illucens</name>
    <name type="common">Black soldier fly</name>
    <dbReference type="NCBI Taxonomy" id="343691"/>
    <lineage>
        <taxon>Eukaryota</taxon>
        <taxon>Metazoa</taxon>
        <taxon>Ecdysozoa</taxon>
        <taxon>Arthropoda</taxon>
        <taxon>Hexapoda</taxon>
        <taxon>Insecta</taxon>
        <taxon>Pterygota</taxon>
        <taxon>Neoptera</taxon>
        <taxon>Endopterygota</taxon>
        <taxon>Diptera</taxon>
        <taxon>Brachycera</taxon>
        <taxon>Stratiomyomorpha</taxon>
        <taxon>Stratiomyidae</taxon>
        <taxon>Hermetiinae</taxon>
        <taxon>Hermetia</taxon>
    </lineage>
</organism>
<evidence type="ECO:0000256" key="5">
    <source>
        <dbReference type="ARBA" id="ARBA00022771"/>
    </source>
</evidence>
<dbReference type="CDD" id="cd16541">
    <property type="entry name" value="RING-HC_RNF123"/>
    <property type="match status" value="1"/>
</dbReference>
<dbReference type="InterPro" id="IPR013083">
    <property type="entry name" value="Znf_RING/FYVE/PHD"/>
</dbReference>
<dbReference type="GO" id="GO:0061630">
    <property type="term" value="F:ubiquitin protein ligase activity"/>
    <property type="evidence" value="ECO:0007669"/>
    <property type="project" value="UniProtKB-EC"/>
</dbReference>
<dbReference type="InParanoid" id="A0A7R8V4F4"/>
<dbReference type="GO" id="GO:0008270">
    <property type="term" value="F:zinc ion binding"/>
    <property type="evidence" value="ECO:0007669"/>
    <property type="project" value="UniProtKB-KW"/>
</dbReference>
<evidence type="ECO:0000256" key="2">
    <source>
        <dbReference type="ARBA" id="ARBA00012483"/>
    </source>
</evidence>
<dbReference type="PANTHER" id="PTHR13363:SF5">
    <property type="entry name" value="E3 UBIQUITIN-PROTEIN LIGASE RNF123"/>
    <property type="match status" value="1"/>
</dbReference>
<keyword evidence="4" id="KW-0479">Metal-binding</keyword>
<evidence type="ECO:0000256" key="6">
    <source>
        <dbReference type="ARBA" id="ARBA00022786"/>
    </source>
</evidence>
<evidence type="ECO:0000256" key="1">
    <source>
        <dbReference type="ARBA" id="ARBA00000900"/>
    </source>
</evidence>
<feature type="domain" description="B30.2/SPRY" evidence="10">
    <location>
        <begin position="47"/>
        <end position="227"/>
    </location>
</feature>
<dbReference type="GO" id="GO:0005737">
    <property type="term" value="C:cytoplasm"/>
    <property type="evidence" value="ECO:0007669"/>
    <property type="project" value="TreeGrafter"/>
</dbReference>
<dbReference type="PANTHER" id="PTHR13363">
    <property type="entry name" value="RING FINGER AND SRY DOMAIN-CONTAINING"/>
    <property type="match status" value="1"/>
</dbReference>
<dbReference type="SUPFAM" id="SSF57850">
    <property type="entry name" value="RING/U-box"/>
    <property type="match status" value="1"/>
</dbReference>
<dbReference type="Gene3D" id="3.30.40.10">
    <property type="entry name" value="Zinc/RING finger domain, C3HC4 (zinc finger)"/>
    <property type="match status" value="1"/>
</dbReference>
<dbReference type="PROSITE" id="PS50188">
    <property type="entry name" value="B302_SPRY"/>
    <property type="match status" value="1"/>
</dbReference>
<dbReference type="EC" id="2.3.2.27" evidence="2"/>
<protein>
    <recommendedName>
        <fullName evidence="2">RING-type E3 ubiquitin transferase</fullName>
        <ecNumber evidence="2">2.3.2.27</ecNumber>
    </recommendedName>
</protein>
<dbReference type="Pfam" id="PF13920">
    <property type="entry name" value="zf-C3HC4_3"/>
    <property type="match status" value="1"/>
</dbReference>
<keyword evidence="6" id="KW-0833">Ubl conjugation pathway</keyword>
<keyword evidence="5 8" id="KW-0863">Zinc-finger</keyword>
<evidence type="ECO:0000256" key="3">
    <source>
        <dbReference type="ARBA" id="ARBA00022679"/>
    </source>
</evidence>
<dbReference type="InterPro" id="IPR013320">
    <property type="entry name" value="ConA-like_dom_sf"/>
</dbReference>
<dbReference type="InterPro" id="IPR043136">
    <property type="entry name" value="B30.2/SPRY_sf"/>
</dbReference>
<evidence type="ECO:0000313" key="12">
    <source>
        <dbReference type="Proteomes" id="UP000594454"/>
    </source>
</evidence>
<dbReference type="PROSITE" id="PS50089">
    <property type="entry name" value="ZF_RING_2"/>
    <property type="match status" value="1"/>
</dbReference>
<evidence type="ECO:0000256" key="7">
    <source>
        <dbReference type="ARBA" id="ARBA00022833"/>
    </source>
</evidence>
<dbReference type="InterPro" id="IPR001870">
    <property type="entry name" value="B30.2/SPRY"/>
</dbReference>